<dbReference type="EMBL" id="BONF01000046">
    <property type="protein sequence ID" value="GIF85390.1"/>
    <property type="molecule type" value="Genomic_DNA"/>
</dbReference>
<accession>A0A8J3NLG0</accession>
<reference evidence="1 2" key="1">
    <citation type="submission" date="2021-01" db="EMBL/GenBank/DDBJ databases">
        <title>Whole genome shotgun sequence of Catellatospora bangladeshensis NBRC 107357.</title>
        <authorList>
            <person name="Komaki H."/>
            <person name="Tamura T."/>
        </authorList>
    </citation>
    <scope>NUCLEOTIDE SEQUENCE [LARGE SCALE GENOMIC DNA]</scope>
    <source>
        <strain evidence="1 2">NBRC 107357</strain>
    </source>
</reference>
<protein>
    <submittedName>
        <fullName evidence="1">Uncharacterized protein</fullName>
    </submittedName>
</protein>
<comment type="caution">
    <text evidence="1">The sequence shown here is derived from an EMBL/GenBank/DDBJ whole genome shotgun (WGS) entry which is preliminary data.</text>
</comment>
<sequence>MRAVELLVNQVGHWTPERWRDRGEPVHRLVQSFADQSADLASTPRRPVPRLSDLALPDQLRVVTADLIAAGPTPAQTAAAAADLAALRTLLT</sequence>
<keyword evidence="2" id="KW-1185">Reference proteome</keyword>
<name>A0A8J3NLG0_9ACTN</name>
<evidence type="ECO:0000313" key="2">
    <source>
        <dbReference type="Proteomes" id="UP000601223"/>
    </source>
</evidence>
<gene>
    <name evidence="1" type="ORF">Cba03nite_67390</name>
</gene>
<dbReference type="AlphaFoldDB" id="A0A8J3NLG0"/>
<evidence type="ECO:0000313" key="1">
    <source>
        <dbReference type="EMBL" id="GIF85390.1"/>
    </source>
</evidence>
<dbReference type="Proteomes" id="UP000601223">
    <property type="component" value="Unassembled WGS sequence"/>
</dbReference>
<proteinExistence type="predicted"/>
<organism evidence="1 2">
    <name type="scientific">Catellatospora bangladeshensis</name>
    <dbReference type="NCBI Taxonomy" id="310355"/>
    <lineage>
        <taxon>Bacteria</taxon>
        <taxon>Bacillati</taxon>
        <taxon>Actinomycetota</taxon>
        <taxon>Actinomycetes</taxon>
        <taxon>Micromonosporales</taxon>
        <taxon>Micromonosporaceae</taxon>
        <taxon>Catellatospora</taxon>
    </lineage>
</organism>